<reference evidence="1" key="1">
    <citation type="submission" date="2014-11" db="EMBL/GenBank/DDBJ databases">
        <authorList>
            <person name="Amaro Gonzalez C."/>
        </authorList>
    </citation>
    <scope>NUCLEOTIDE SEQUENCE</scope>
</reference>
<dbReference type="AlphaFoldDB" id="A0A0E9Q512"/>
<evidence type="ECO:0000313" key="1">
    <source>
        <dbReference type="EMBL" id="JAH11809.1"/>
    </source>
</evidence>
<accession>A0A0E9Q512</accession>
<dbReference type="EMBL" id="GBXM01096768">
    <property type="protein sequence ID" value="JAH11809.1"/>
    <property type="molecule type" value="Transcribed_RNA"/>
</dbReference>
<name>A0A0E9Q512_ANGAN</name>
<proteinExistence type="predicted"/>
<sequence>MLPVQCLRLTITPRSLLCQLILHVSMRHNSWATNTEMALTVYEKVKEYTVFEV</sequence>
<protein>
    <submittedName>
        <fullName evidence="1">Uncharacterized protein</fullName>
    </submittedName>
</protein>
<organism evidence="1">
    <name type="scientific">Anguilla anguilla</name>
    <name type="common">European freshwater eel</name>
    <name type="synonym">Muraena anguilla</name>
    <dbReference type="NCBI Taxonomy" id="7936"/>
    <lineage>
        <taxon>Eukaryota</taxon>
        <taxon>Metazoa</taxon>
        <taxon>Chordata</taxon>
        <taxon>Craniata</taxon>
        <taxon>Vertebrata</taxon>
        <taxon>Euteleostomi</taxon>
        <taxon>Actinopterygii</taxon>
        <taxon>Neopterygii</taxon>
        <taxon>Teleostei</taxon>
        <taxon>Anguilliformes</taxon>
        <taxon>Anguillidae</taxon>
        <taxon>Anguilla</taxon>
    </lineage>
</organism>
<reference evidence="1" key="2">
    <citation type="journal article" date="2015" name="Fish Shellfish Immunol.">
        <title>Early steps in the European eel (Anguilla anguilla)-Vibrio vulnificus interaction in the gills: Role of the RtxA13 toxin.</title>
        <authorList>
            <person name="Callol A."/>
            <person name="Pajuelo D."/>
            <person name="Ebbesson L."/>
            <person name="Teles M."/>
            <person name="MacKenzie S."/>
            <person name="Amaro C."/>
        </authorList>
    </citation>
    <scope>NUCLEOTIDE SEQUENCE</scope>
</reference>